<dbReference type="InterPro" id="IPR011104">
    <property type="entry name" value="Hpr_kin/Pase_C"/>
</dbReference>
<dbReference type="Pfam" id="PF07475">
    <property type="entry name" value="Hpr_kinase_C"/>
    <property type="match status" value="1"/>
</dbReference>
<evidence type="ECO:0000313" key="2">
    <source>
        <dbReference type="EMBL" id="MDQ0256590.1"/>
    </source>
</evidence>
<feature type="domain" description="HPr kinase/phosphorylase C-terminal" evidence="1">
    <location>
        <begin position="119"/>
        <end position="168"/>
    </location>
</feature>
<comment type="caution">
    <text evidence="2">The sequence shown here is derived from an EMBL/GenBank/DDBJ whole genome shotgun (WGS) entry which is preliminary data.</text>
</comment>
<organism evidence="2 3">
    <name type="scientific">Evansella vedderi</name>
    <dbReference type="NCBI Taxonomy" id="38282"/>
    <lineage>
        <taxon>Bacteria</taxon>
        <taxon>Bacillati</taxon>
        <taxon>Bacillota</taxon>
        <taxon>Bacilli</taxon>
        <taxon>Bacillales</taxon>
        <taxon>Bacillaceae</taxon>
        <taxon>Evansella</taxon>
    </lineage>
</organism>
<accession>A0ABT9ZZB6</accession>
<dbReference type="RefSeq" id="WP_307328972.1">
    <property type="nucleotide sequence ID" value="NZ_JAUSUG010000018.1"/>
</dbReference>
<protein>
    <recommendedName>
        <fullName evidence="1">HPr kinase/phosphorylase C-terminal domain-containing protein</fullName>
    </recommendedName>
</protein>
<dbReference type="Gene3D" id="3.40.50.300">
    <property type="entry name" value="P-loop containing nucleotide triphosphate hydrolases"/>
    <property type="match status" value="1"/>
</dbReference>
<dbReference type="InterPro" id="IPR027417">
    <property type="entry name" value="P-loop_NTPase"/>
</dbReference>
<evidence type="ECO:0000259" key="1">
    <source>
        <dbReference type="Pfam" id="PF07475"/>
    </source>
</evidence>
<dbReference type="Proteomes" id="UP001230005">
    <property type="component" value="Unassembled WGS sequence"/>
</dbReference>
<name>A0ABT9ZZB6_9BACI</name>
<dbReference type="SUPFAM" id="SSF53795">
    <property type="entry name" value="PEP carboxykinase-like"/>
    <property type="match status" value="1"/>
</dbReference>
<dbReference type="EMBL" id="JAUSUG010000018">
    <property type="protein sequence ID" value="MDQ0256590.1"/>
    <property type="molecule type" value="Genomic_DNA"/>
</dbReference>
<keyword evidence="3" id="KW-1185">Reference proteome</keyword>
<evidence type="ECO:0000313" key="3">
    <source>
        <dbReference type="Proteomes" id="UP001230005"/>
    </source>
</evidence>
<gene>
    <name evidence="2" type="ORF">J2S74_004012</name>
</gene>
<reference evidence="2 3" key="1">
    <citation type="submission" date="2023-07" db="EMBL/GenBank/DDBJ databases">
        <title>Genomic Encyclopedia of Type Strains, Phase IV (KMG-IV): sequencing the most valuable type-strain genomes for metagenomic binning, comparative biology and taxonomic classification.</title>
        <authorList>
            <person name="Goeker M."/>
        </authorList>
    </citation>
    <scope>NUCLEOTIDE SEQUENCE [LARGE SCALE GENOMIC DNA]</scope>
    <source>
        <strain evidence="2 3">DSM 9768</strain>
    </source>
</reference>
<sequence length="311" mass="35054">MLNKPINKQMYTAFGLNVLSEIPLPELSINSLGGQHVDVVIHYADLKKEWNSMADGNIYFIVKPDLVMFQIPNLAIFKVEHGKNISFSPTSKVDEDHIRLYLLGTCMGAILMQRKILPLHGSAIAIDGKAYAIVGDSGAGKSTTASALLARGYQLISDDVIPVSLNEGKVPMVTPAYPQQKLWQESIDEFGMESRNYRPIIDRETKFAIPVLAQFSKETLPLAGVFELVKTEDEKVSIKPIEKLERFHTLFYHTYRNFFLKPAGLMEWHFQTCAAMVNHLEIFQLQRPKSRFTANDLTGLILSTIKREVNV</sequence>
<proteinExistence type="predicted"/>